<dbReference type="PANTHER" id="PTHR13505:SF7">
    <property type="entry name" value="TRANSMEMBRANE PROTEIN 208"/>
    <property type="match status" value="1"/>
</dbReference>
<evidence type="ECO:0000256" key="2">
    <source>
        <dbReference type="ARBA" id="ARBA00009950"/>
    </source>
</evidence>
<evidence type="ECO:0000256" key="4">
    <source>
        <dbReference type="ARBA" id="ARBA00022824"/>
    </source>
</evidence>
<evidence type="ECO:0000256" key="7">
    <source>
        <dbReference type="SAM" id="MobiDB-lite"/>
    </source>
</evidence>
<comment type="subcellular location">
    <subcellularLocation>
        <location evidence="1">Endoplasmic reticulum membrane</location>
        <topology evidence="1">Multi-pass membrane protein</topology>
    </subcellularLocation>
</comment>
<evidence type="ECO:0008006" key="11">
    <source>
        <dbReference type="Google" id="ProtNLM"/>
    </source>
</evidence>
<organism evidence="9 10">
    <name type="scientific">Zasmidium cellare</name>
    <name type="common">Wine cellar mold</name>
    <name type="synonym">Racodium cellare</name>
    <dbReference type="NCBI Taxonomy" id="395010"/>
    <lineage>
        <taxon>Eukaryota</taxon>
        <taxon>Fungi</taxon>
        <taxon>Dikarya</taxon>
        <taxon>Ascomycota</taxon>
        <taxon>Pezizomycotina</taxon>
        <taxon>Dothideomycetes</taxon>
        <taxon>Dothideomycetidae</taxon>
        <taxon>Mycosphaerellales</taxon>
        <taxon>Mycosphaerellaceae</taxon>
        <taxon>Zasmidium</taxon>
    </lineage>
</organism>
<evidence type="ECO:0000256" key="8">
    <source>
        <dbReference type="SAM" id="Phobius"/>
    </source>
</evidence>
<evidence type="ECO:0000256" key="3">
    <source>
        <dbReference type="ARBA" id="ARBA00022692"/>
    </source>
</evidence>
<dbReference type="InterPro" id="IPR008506">
    <property type="entry name" value="SND2/TMEM208"/>
</dbReference>
<feature type="region of interest" description="Disordered" evidence="7">
    <location>
        <begin position="141"/>
        <end position="175"/>
    </location>
</feature>
<keyword evidence="4" id="KW-0256">Endoplasmic reticulum</keyword>
<name>A0ABR0ELS5_ZASCE</name>
<gene>
    <name evidence="9" type="ORF">PRZ48_005949</name>
</gene>
<sequence length="175" mass="19968">MAKQAFKTLAQKNSQTLNRTHLIALGVNTFYLLFAFIIFRKRSIYKYVLLNGPALVFEFWFERIGRPVYQDGELKRAGEDLEAKGLTEWMWDVVYWTWGNVVFVALVGDWAWWGMIVPVLYSVWSAWTTYTGMRQGMGGMMGGGDAGPEKQGATGGQSKRQAKMEKRGGQKMAYR</sequence>
<evidence type="ECO:0000256" key="5">
    <source>
        <dbReference type="ARBA" id="ARBA00022989"/>
    </source>
</evidence>
<proteinExistence type="inferred from homology"/>
<reference evidence="9 10" key="1">
    <citation type="journal article" date="2023" name="G3 (Bethesda)">
        <title>A chromosome-level genome assembly of Zasmidium syzygii isolated from banana leaves.</title>
        <authorList>
            <person name="van Westerhoven A.C."/>
            <person name="Mehrabi R."/>
            <person name="Talebi R."/>
            <person name="Steentjes M.B.F."/>
            <person name="Corcolon B."/>
            <person name="Chong P.A."/>
            <person name="Kema G.H.J."/>
            <person name="Seidl M.F."/>
        </authorList>
    </citation>
    <scope>NUCLEOTIDE SEQUENCE [LARGE SCALE GENOMIC DNA]</scope>
    <source>
        <strain evidence="9 10">P124</strain>
    </source>
</reference>
<keyword evidence="6 8" id="KW-0472">Membrane</keyword>
<keyword evidence="3 8" id="KW-0812">Transmembrane</keyword>
<keyword evidence="10" id="KW-1185">Reference proteome</keyword>
<dbReference type="EMBL" id="JAXOVC010000004">
    <property type="protein sequence ID" value="KAK4502524.1"/>
    <property type="molecule type" value="Genomic_DNA"/>
</dbReference>
<evidence type="ECO:0000313" key="10">
    <source>
        <dbReference type="Proteomes" id="UP001305779"/>
    </source>
</evidence>
<keyword evidence="5 8" id="KW-1133">Transmembrane helix</keyword>
<comment type="caution">
    <text evidence="9">The sequence shown here is derived from an EMBL/GenBank/DDBJ whole genome shotgun (WGS) entry which is preliminary data.</text>
</comment>
<feature type="transmembrane region" description="Helical" evidence="8">
    <location>
        <begin position="110"/>
        <end position="130"/>
    </location>
</feature>
<evidence type="ECO:0000256" key="6">
    <source>
        <dbReference type="ARBA" id="ARBA00023136"/>
    </source>
</evidence>
<dbReference type="Proteomes" id="UP001305779">
    <property type="component" value="Unassembled WGS sequence"/>
</dbReference>
<accession>A0ABR0ELS5</accession>
<feature type="transmembrane region" description="Helical" evidence="8">
    <location>
        <begin position="21"/>
        <end position="39"/>
    </location>
</feature>
<evidence type="ECO:0000313" key="9">
    <source>
        <dbReference type="EMBL" id="KAK4502524.1"/>
    </source>
</evidence>
<protein>
    <recommendedName>
        <fullName evidence="11">DUF788-domain-containing protein</fullName>
    </recommendedName>
</protein>
<dbReference type="PANTHER" id="PTHR13505">
    <property type="entry name" value="TRANSMEMBRANE PROTEIN 208"/>
    <property type="match status" value="1"/>
</dbReference>
<dbReference type="Pfam" id="PF05620">
    <property type="entry name" value="TMEM208_SND2"/>
    <property type="match status" value="1"/>
</dbReference>
<evidence type="ECO:0000256" key="1">
    <source>
        <dbReference type="ARBA" id="ARBA00004477"/>
    </source>
</evidence>
<comment type="similarity">
    <text evidence="2">Belongs to the TMEM208 family.</text>
</comment>